<dbReference type="Proteomes" id="UP000019225">
    <property type="component" value="Chromosome"/>
</dbReference>
<protein>
    <submittedName>
        <fullName evidence="2">Putative hydrolase</fullName>
    </submittedName>
</protein>
<dbReference type="Gene3D" id="3.40.50.1820">
    <property type="entry name" value="alpha/beta hydrolase"/>
    <property type="match status" value="1"/>
</dbReference>
<keyword evidence="3" id="KW-1185">Reference proteome</keyword>
<organism evidence="2 3">
    <name type="scientific">Kutzneria albida DSM 43870</name>
    <dbReference type="NCBI Taxonomy" id="1449976"/>
    <lineage>
        <taxon>Bacteria</taxon>
        <taxon>Bacillati</taxon>
        <taxon>Actinomycetota</taxon>
        <taxon>Actinomycetes</taxon>
        <taxon>Pseudonocardiales</taxon>
        <taxon>Pseudonocardiaceae</taxon>
        <taxon>Kutzneria</taxon>
    </lineage>
</organism>
<dbReference type="HOGENOM" id="CLU_020336_13_7_11"/>
<evidence type="ECO:0000313" key="2">
    <source>
        <dbReference type="EMBL" id="AHH93419.1"/>
    </source>
</evidence>
<accession>W5W5D4</accession>
<keyword evidence="2" id="KW-0378">Hydrolase</keyword>
<dbReference type="STRING" id="1449976.KALB_42"/>
<evidence type="ECO:0000313" key="3">
    <source>
        <dbReference type="Proteomes" id="UP000019225"/>
    </source>
</evidence>
<dbReference type="SUPFAM" id="SSF53474">
    <property type="entry name" value="alpha/beta-Hydrolases"/>
    <property type="match status" value="1"/>
</dbReference>
<sequence length="266" mass="28327">MALAYERTGSGEPLVLLHGVTHRRQAWAPLVDRLAPHRDLIMVDLPGHGESPTLDPSAGTALDQTIDQLGQLCAALGVSRPHVAGNSLGGRLALELAVRGQVRSATVLSPAGFWRANWDFSYTKAVFGTMRGIGRVIEPAVPKLTRSALGRGLMYAAIVAHPGRLDPDQALHDYEAFKIAWPAYKAIVKEGTPFAGQIPEDIPVTIAWGTRDSLLLPYQAKRARRALPAARHIPLPGCGHVPMSDDPAQVASVLLQGSASTQAAGI</sequence>
<dbReference type="InterPro" id="IPR050266">
    <property type="entry name" value="AB_hydrolase_sf"/>
</dbReference>
<dbReference type="GO" id="GO:0016787">
    <property type="term" value="F:hydrolase activity"/>
    <property type="evidence" value="ECO:0007669"/>
    <property type="project" value="UniProtKB-KW"/>
</dbReference>
<dbReference type="AlphaFoldDB" id="W5W5D4"/>
<dbReference type="OrthoDB" id="27092at2"/>
<reference evidence="2 3" key="1">
    <citation type="journal article" date="2014" name="BMC Genomics">
        <title>Complete genome sequence of producer of the glycopeptide antibiotic Aculeximycin Kutzneria albida DSM 43870T, a representative of minor genus of Pseudonocardiaceae.</title>
        <authorList>
            <person name="Rebets Y."/>
            <person name="Tokovenko B."/>
            <person name="Lushchyk I."/>
            <person name="Ruckert C."/>
            <person name="Zaburannyi N."/>
            <person name="Bechthold A."/>
            <person name="Kalinowski J."/>
            <person name="Luzhetskyy A."/>
        </authorList>
    </citation>
    <scope>NUCLEOTIDE SEQUENCE [LARGE SCALE GENOMIC DNA]</scope>
    <source>
        <strain evidence="2">DSM 43870</strain>
    </source>
</reference>
<gene>
    <name evidence="2" type="ORF">KALB_42</name>
</gene>
<dbReference type="InterPro" id="IPR000073">
    <property type="entry name" value="AB_hydrolase_1"/>
</dbReference>
<dbReference type="RefSeq" id="WP_025353710.1">
    <property type="nucleotide sequence ID" value="NZ_CP007155.1"/>
</dbReference>
<dbReference type="Pfam" id="PF12697">
    <property type="entry name" value="Abhydrolase_6"/>
    <property type="match status" value="1"/>
</dbReference>
<name>W5W5D4_9PSEU</name>
<feature type="domain" description="AB hydrolase-1" evidence="1">
    <location>
        <begin position="14"/>
        <end position="252"/>
    </location>
</feature>
<dbReference type="PATRIC" id="fig|1449976.3.peg.44"/>
<dbReference type="KEGG" id="kal:KALB_42"/>
<dbReference type="PANTHER" id="PTHR43798">
    <property type="entry name" value="MONOACYLGLYCEROL LIPASE"/>
    <property type="match status" value="1"/>
</dbReference>
<dbReference type="InterPro" id="IPR029058">
    <property type="entry name" value="AB_hydrolase_fold"/>
</dbReference>
<dbReference type="eggNOG" id="COG2267">
    <property type="taxonomic scope" value="Bacteria"/>
</dbReference>
<proteinExistence type="predicted"/>
<evidence type="ECO:0000259" key="1">
    <source>
        <dbReference type="Pfam" id="PF12697"/>
    </source>
</evidence>
<dbReference type="EMBL" id="CP007155">
    <property type="protein sequence ID" value="AHH93419.1"/>
    <property type="molecule type" value="Genomic_DNA"/>
</dbReference>